<dbReference type="InterPro" id="IPR001173">
    <property type="entry name" value="Glyco_trans_2-like"/>
</dbReference>
<dbReference type="SUPFAM" id="SSF53448">
    <property type="entry name" value="Nucleotide-diphospho-sugar transferases"/>
    <property type="match status" value="1"/>
</dbReference>
<organism evidence="2">
    <name type="scientific">Telmatobacter sp. DSM 110680</name>
    <dbReference type="NCBI Taxonomy" id="3036704"/>
    <lineage>
        <taxon>Bacteria</taxon>
        <taxon>Pseudomonadati</taxon>
        <taxon>Acidobacteriota</taxon>
        <taxon>Terriglobia</taxon>
        <taxon>Terriglobales</taxon>
        <taxon>Acidobacteriaceae</taxon>
        <taxon>Telmatobacter</taxon>
    </lineage>
</organism>
<keyword evidence="2" id="KW-0328">Glycosyltransferase</keyword>
<dbReference type="InterPro" id="IPR050834">
    <property type="entry name" value="Glycosyltransf_2"/>
</dbReference>
<dbReference type="PANTHER" id="PTHR43685:SF2">
    <property type="entry name" value="GLYCOSYLTRANSFERASE 2-LIKE DOMAIN-CONTAINING PROTEIN"/>
    <property type="match status" value="1"/>
</dbReference>
<sequence>MKATLSGPARASVSHDNEAVLTVTIVICSRNRPELLRECLQAVSNLDPKPDEVLVVDNTQGDMDTENAAAAFGARYTIEPVVGLSRARNRGLVESSTNIVAYLDDDAIPEHNWLGVLMAPFEDDNLAASTGRVVTPDSDHQLRIPRTLSNCDPDWFEISTFGGMGLGSNMAFRKSACPQPMFDVRLGRGAPFKIGEESYALARLLSNNYKAVYQPTAIVFHPPLSRDTIEHEARNAIAYWLLLFKEFPEQRMNLLRFLFRRLRHKPLNWVRDPQEPGEIVTSRWRVLLKAGIQALWLFLSTPKQKTP</sequence>
<accession>A0AAU7DF98</accession>
<dbReference type="EMBL" id="CP121196">
    <property type="protein sequence ID" value="XBH16373.1"/>
    <property type="molecule type" value="Genomic_DNA"/>
</dbReference>
<dbReference type="CDD" id="cd00761">
    <property type="entry name" value="Glyco_tranf_GTA_type"/>
    <property type="match status" value="1"/>
</dbReference>
<keyword evidence="2" id="KW-0808">Transferase</keyword>
<dbReference type="PANTHER" id="PTHR43685">
    <property type="entry name" value="GLYCOSYLTRANSFERASE"/>
    <property type="match status" value="1"/>
</dbReference>
<dbReference type="Gene3D" id="3.90.550.10">
    <property type="entry name" value="Spore Coat Polysaccharide Biosynthesis Protein SpsA, Chain A"/>
    <property type="match status" value="1"/>
</dbReference>
<proteinExistence type="predicted"/>
<feature type="domain" description="Glycosyltransferase 2-like" evidence="1">
    <location>
        <begin position="24"/>
        <end position="173"/>
    </location>
</feature>
<name>A0AAU7DF98_9BACT</name>
<dbReference type="EC" id="2.4.-.-" evidence="2"/>
<protein>
    <submittedName>
        <fullName evidence="2">Glycosyltransferase</fullName>
        <ecNumber evidence="2">2.4.-.-</ecNumber>
    </submittedName>
</protein>
<dbReference type="InterPro" id="IPR029044">
    <property type="entry name" value="Nucleotide-diphossugar_trans"/>
</dbReference>
<reference evidence="2" key="1">
    <citation type="submission" date="2023-03" db="EMBL/GenBank/DDBJ databases">
        <title>Edaphobacter sp.</title>
        <authorList>
            <person name="Huber K.J."/>
            <person name="Papendorf J."/>
            <person name="Pilke C."/>
            <person name="Bunk B."/>
            <person name="Sproeer C."/>
            <person name="Pester M."/>
        </authorList>
    </citation>
    <scope>NUCLEOTIDE SEQUENCE</scope>
    <source>
        <strain evidence="2">DSM 110680</strain>
    </source>
</reference>
<evidence type="ECO:0000259" key="1">
    <source>
        <dbReference type="Pfam" id="PF00535"/>
    </source>
</evidence>
<dbReference type="Pfam" id="PF00535">
    <property type="entry name" value="Glycos_transf_2"/>
    <property type="match status" value="1"/>
</dbReference>
<dbReference type="AlphaFoldDB" id="A0AAU7DF98"/>
<gene>
    <name evidence="2" type="ORF">P8935_17585</name>
</gene>
<evidence type="ECO:0000313" key="2">
    <source>
        <dbReference type="EMBL" id="XBH16373.1"/>
    </source>
</evidence>
<dbReference type="RefSeq" id="WP_348261602.1">
    <property type="nucleotide sequence ID" value="NZ_CP121196.1"/>
</dbReference>
<dbReference type="GO" id="GO:0016757">
    <property type="term" value="F:glycosyltransferase activity"/>
    <property type="evidence" value="ECO:0007669"/>
    <property type="project" value="UniProtKB-KW"/>
</dbReference>